<organism evidence="1">
    <name type="scientific">Serratia proteamaculans (strain 568)</name>
    <dbReference type="NCBI Taxonomy" id="399741"/>
    <lineage>
        <taxon>Bacteria</taxon>
        <taxon>Pseudomonadati</taxon>
        <taxon>Pseudomonadota</taxon>
        <taxon>Gammaproteobacteria</taxon>
        <taxon>Enterobacterales</taxon>
        <taxon>Yersiniaceae</taxon>
        <taxon>Serratia</taxon>
    </lineage>
</organism>
<keyword evidence="1" id="KW-0614">Plasmid</keyword>
<dbReference type="EMBL" id="CP000827">
    <property type="protein sequence ID" value="ABV44002.1"/>
    <property type="molecule type" value="Genomic_DNA"/>
</dbReference>
<dbReference type="KEGG" id="spe:Spro_4910"/>
<name>A8GLL2_SERP5</name>
<evidence type="ECO:0000313" key="1">
    <source>
        <dbReference type="EMBL" id="ABV44002.1"/>
    </source>
</evidence>
<dbReference type="HOGENOM" id="CLU_050639_3_0_6"/>
<dbReference type="AlphaFoldDB" id="A8GLL2"/>
<gene>
    <name evidence="1" type="ordered locus">Spro_4910</name>
</gene>
<protein>
    <submittedName>
        <fullName evidence="1">Late control D family protein</fullName>
    </submittedName>
</protein>
<accession>A8GLL2</accession>
<dbReference type="SUPFAM" id="SSF69279">
    <property type="entry name" value="Phage tail proteins"/>
    <property type="match status" value="1"/>
</dbReference>
<dbReference type="eggNOG" id="COG3500">
    <property type="taxonomic scope" value="Bacteria"/>
</dbReference>
<dbReference type="OrthoDB" id="4070623at2"/>
<sequence length="329" mass="36910">MKKTLFTVVYEGTDITNDISDDVLSITYVDNEDGKVDDVTITLKDENSKWIGPWMPKKGDLLSVVIKPFNAIALNCGKFEVDEISASGPPSVIEIKAVSVPTKSGIRRLLKTKAWEKTTLKTIATEMATASKLEFLYLVDEDPYYGRQDQTEQSDLAFLHRLAQDEGFSLKVTDSQLVIFDQAMFESKDPITTFYHKQPPLTGWGFSTQSHDLYKSCTCKYRIPKKKKTIAYTYTDPDIEDGSNLKIRKLVANGDEAKRKARAMLRMKNRYQYTGSLTMPGNTDMVAGVTFIYAGSGGFDGKYIVQQSTHTVAAGYTTTIEIRRVIEGY</sequence>
<geneLocation type="plasmid" evidence="1">
    <name>pSPRO01</name>
</geneLocation>
<reference evidence="1" key="1">
    <citation type="submission" date="2007-09" db="EMBL/GenBank/DDBJ databases">
        <title>Complete sequence of plasmid of Serratia proteamaculans 568.</title>
        <authorList>
            <consortium name="US DOE Joint Genome Institute"/>
            <person name="Copeland A."/>
            <person name="Lucas S."/>
            <person name="Lapidus A."/>
            <person name="Barry K."/>
            <person name="Glavina del Rio T."/>
            <person name="Dalin E."/>
            <person name="Tice H."/>
            <person name="Pitluck S."/>
            <person name="Chain P."/>
            <person name="Malfatti S."/>
            <person name="Shin M."/>
            <person name="Vergez L."/>
            <person name="Schmutz J."/>
            <person name="Larimer F."/>
            <person name="Land M."/>
            <person name="Hauser L."/>
            <person name="Kyrpides N."/>
            <person name="Kim E."/>
            <person name="Taghavi S."/>
            <person name="Newman L."/>
            <person name="Vangronsveld J."/>
            <person name="van der Lelie D."/>
            <person name="Richardson P."/>
        </authorList>
    </citation>
    <scope>NUCLEOTIDE SEQUENCE [LARGE SCALE GENOMIC DNA]</scope>
    <source>
        <strain evidence="1">568</strain>
        <plasmid evidence="1">pSPRO01</plasmid>
    </source>
</reference>
<proteinExistence type="predicted"/>